<keyword evidence="3" id="KW-1185">Reference proteome</keyword>
<organism evidence="2 3">
    <name type="scientific">Legionella steelei</name>
    <dbReference type="NCBI Taxonomy" id="947033"/>
    <lineage>
        <taxon>Bacteria</taxon>
        <taxon>Pseudomonadati</taxon>
        <taxon>Pseudomonadota</taxon>
        <taxon>Gammaproteobacteria</taxon>
        <taxon>Legionellales</taxon>
        <taxon>Legionellaceae</taxon>
        <taxon>Legionella</taxon>
    </lineage>
</organism>
<dbReference type="RefSeq" id="WP_058509548.1">
    <property type="nucleotide sequence ID" value="NZ_DAIOMV010000001.1"/>
</dbReference>
<feature type="chain" id="PRO_5006918916" evidence="1">
    <location>
        <begin position="24"/>
        <end position="133"/>
    </location>
</feature>
<reference evidence="2 3" key="1">
    <citation type="submission" date="2015-11" db="EMBL/GenBank/DDBJ databases">
        <title>Genomic analysis of 38 Legionella species identifies large and diverse effector repertoires.</title>
        <authorList>
            <person name="Burstein D."/>
            <person name="Amaro F."/>
            <person name="Zusman T."/>
            <person name="Lifshitz Z."/>
            <person name="Cohen O."/>
            <person name="Gilbert J.A."/>
            <person name="Pupko T."/>
            <person name="Shuman H.A."/>
            <person name="Segal G."/>
        </authorList>
    </citation>
    <scope>NUCLEOTIDE SEQUENCE [LARGE SCALE GENOMIC DNA]</scope>
    <source>
        <strain evidence="2 3">IMVS3376</strain>
    </source>
</reference>
<name>A0A0W0ZNJ2_9GAMM</name>
<dbReference type="Proteomes" id="UP000054926">
    <property type="component" value="Unassembled WGS sequence"/>
</dbReference>
<evidence type="ECO:0000256" key="1">
    <source>
        <dbReference type="SAM" id="SignalP"/>
    </source>
</evidence>
<protein>
    <submittedName>
        <fullName evidence="2">Uncharacterized protein</fullName>
    </submittedName>
</protein>
<comment type="caution">
    <text evidence="2">The sequence shown here is derived from an EMBL/GenBank/DDBJ whole genome shotgun (WGS) entry which is preliminary data.</text>
</comment>
<feature type="signal peptide" evidence="1">
    <location>
        <begin position="1"/>
        <end position="23"/>
    </location>
</feature>
<dbReference type="OrthoDB" id="5647770at2"/>
<proteinExistence type="predicted"/>
<keyword evidence="1" id="KW-0732">Signal</keyword>
<gene>
    <name evidence="2" type="ORF">Lste_0527</name>
</gene>
<accession>A0A0W0ZNJ2</accession>
<dbReference type="PATRIC" id="fig|947033.5.peg.564"/>
<dbReference type="EMBL" id="LNYY01000008">
    <property type="protein sequence ID" value="KTD70749.1"/>
    <property type="molecule type" value="Genomic_DNA"/>
</dbReference>
<dbReference type="AlphaFoldDB" id="A0A0W0ZNJ2"/>
<sequence>MLKKAILTTLSIASLSAFYPAYADPDLSCKIQVAVSTPPIERDQYVAFNVVNDYGFGLSTTLRGGSQAQFIEKVPCSSAPLTISATPYTVPNGMLQTASIGQCVLKSGPVMLNSPENSVSVVFPYDFECKPMK</sequence>
<evidence type="ECO:0000313" key="3">
    <source>
        <dbReference type="Proteomes" id="UP000054926"/>
    </source>
</evidence>
<evidence type="ECO:0000313" key="2">
    <source>
        <dbReference type="EMBL" id="KTD70749.1"/>
    </source>
</evidence>